<name>A0A1D6G1H1_MAIZE</name>
<dbReference type="AlphaFoldDB" id="A0A1D6G1H1"/>
<gene>
    <name evidence="1" type="ORF">ZEAMMB73_Zm00001d011578</name>
</gene>
<protein>
    <submittedName>
        <fullName evidence="1">Tubby-like F-box protein 7</fullName>
    </submittedName>
</protein>
<sequence>MCAAALVCVYPCDRVVSIILRRDRCSMRFWSLLTKLDHAVSIILRRDRCNMGFWSLLTKLP</sequence>
<evidence type="ECO:0000313" key="1">
    <source>
        <dbReference type="EMBL" id="AQK97272.1"/>
    </source>
</evidence>
<dbReference type="EMBL" id="CM000784">
    <property type="protein sequence ID" value="AQK97272.1"/>
    <property type="molecule type" value="Genomic_DNA"/>
</dbReference>
<organism evidence="1">
    <name type="scientific">Zea mays</name>
    <name type="common">Maize</name>
    <dbReference type="NCBI Taxonomy" id="4577"/>
    <lineage>
        <taxon>Eukaryota</taxon>
        <taxon>Viridiplantae</taxon>
        <taxon>Streptophyta</taxon>
        <taxon>Embryophyta</taxon>
        <taxon>Tracheophyta</taxon>
        <taxon>Spermatophyta</taxon>
        <taxon>Magnoliopsida</taxon>
        <taxon>Liliopsida</taxon>
        <taxon>Poales</taxon>
        <taxon>Poaceae</taxon>
        <taxon>PACMAD clade</taxon>
        <taxon>Panicoideae</taxon>
        <taxon>Andropogonodae</taxon>
        <taxon>Andropogoneae</taxon>
        <taxon>Tripsacinae</taxon>
        <taxon>Zea</taxon>
    </lineage>
</organism>
<reference evidence="1" key="1">
    <citation type="submission" date="2015-12" db="EMBL/GenBank/DDBJ databases">
        <title>Update maize B73 reference genome by single molecule sequencing technologies.</title>
        <authorList>
            <consortium name="Maize Genome Sequencing Project"/>
            <person name="Ware D."/>
        </authorList>
    </citation>
    <scope>NUCLEOTIDE SEQUENCE</scope>
    <source>
        <tissue evidence="1">Seedling</tissue>
    </source>
</reference>
<proteinExistence type="predicted"/>
<accession>A0A1D6G1H1</accession>